<comment type="caution">
    <text evidence="1">The sequence shown here is derived from an EMBL/GenBank/DDBJ whole genome shotgun (WGS) entry which is preliminary data.</text>
</comment>
<keyword evidence="2" id="KW-1185">Reference proteome</keyword>
<feature type="non-terminal residue" evidence="1">
    <location>
        <position position="1"/>
    </location>
</feature>
<proteinExistence type="predicted"/>
<dbReference type="Proteomes" id="UP000265520">
    <property type="component" value="Unassembled WGS sequence"/>
</dbReference>
<evidence type="ECO:0000313" key="1">
    <source>
        <dbReference type="EMBL" id="MCI36703.1"/>
    </source>
</evidence>
<protein>
    <submittedName>
        <fullName evidence="1">Uncharacterized protein</fullName>
    </submittedName>
</protein>
<evidence type="ECO:0000313" key="2">
    <source>
        <dbReference type="Proteomes" id="UP000265520"/>
    </source>
</evidence>
<dbReference type="EMBL" id="LXQA010236562">
    <property type="protein sequence ID" value="MCI36703.1"/>
    <property type="molecule type" value="Genomic_DNA"/>
</dbReference>
<reference evidence="1 2" key="1">
    <citation type="journal article" date="2018" name="Front. Plant Sci.">
        <title>Red Clover (Trifolium pratense) and Zigzag Clover (T. medium) - A Picture of Genomic Similarities and Differences.</title>
        <authorList>
            <person name="Dluhosova J."/>
            <person name="Istvanek J."/>
            <person name="Nedelnik J."/>
            <person name="Repkova J."/>
        </authorList>
    </citation>
    <scope>NUCLEOTIDE SEQUENCE [LARGE SCALE GENOMIC DNA]</scope>
    <source>
        <strain evidence="2">cv. 10/8</strain>
        <tissue evidence="1">Leaf</tissue>
    </source>
</reference>
<name>A0A392RJC5_9FABA</name>
<dbReference type="AlphaFoldDB" id="A0A392RJC5"/>
<organism evidence="1 2">
    <name type="scientific">Trifolium medium</name>
    <dbReference type="NCBI Taxonomy" id="97028"/>
    <lineage>
        <taxon>Eukaryota</taxon>
        <taxon>Viridiplantae</taxon>
        <taxon>Streptophyta</taxon>
        <taxon>Embryophyta</taxon>
        <taxon>Tracheophyta</taxon>
        <taxon>Spermatophyta</taxon>
        <taxon>Magnoliopsida</taxon>
        <taxon>eudicotyledons</taxon>
        <taxon>Gunneridae</taxon>
        <taxon>Pentapetalae</taxon>
        <taxon>rosids</taxon>
        <taxon>fabids</taxon>
        <taxon>Fabales</taxon>
        <taxon>Fabaceae</taxon>
        <taxon>Papilionoideae</taxon>
        <taxon>50 kb inversion clade</taxon>
        <taxon>NPAAA clade</taxon>
        <taxon>Hologalegina</taxon>
        <taxon>IRL clade</taxon>
        <taxon>Trifolieae</taxon>
        <taxon>Trifolium</taxon>
    </lineage>
</organism>
<accession>A0A392RJC5</accession>
<sequence>AMGEVKHGQEQEVESEM</sequence>